<reference evidence="1" key="1">
    <citation type="submission" date="2021-02" db="EMBL/GenBank/DDBJ databases">
        <authorList>
            <person name="Dougan E. K."/>
            <person name="Rhodes N."/>
            <person name="Thang M."/>
            <person name="Chan C."/>
        </authorList>
    </citation>
    <scope>NUCLEOTIDE SEQUENCE</scope>
</reference>
<feature type="non-terminal residue" evidence="1">
    <location>
        <position position="1"/>
    </location>
</feature>
<gene>
    <name evidence="1" type="ORF">PGLA1383_LOCUS12653</name>
</gene>
<accession>A0A813E119</accession>
<evidence type="ECO:0000313" key="1">
    <source>
        <dbReference type="EMBL" id="CAE8594076.1"/>
    </source>
</evidence>
<comment type="caution">
    <text evidence="1">The sequence shown here is derived from an EMBL/GenBank/DDBJ whole genome shotgun (WGS) entry which is preliminary data.</text>
</comment>
<dbReference type="AlphaFoldDB" id="A0A813E119"/>
<dbReference type="EMBL" id="CAJNNV010006787">
    <property type="protein sequence ID" value="CAE8594076.1"/>
    <property type="molecule type" value="Genomic_DNA"/>
</dbReference>
<organism evidence="1 2">
    <name type="scientific">Polarella glacialis</name>
    <name type="common">Dinoflagellate</name>
    <dbReference type="NCBI Taxonomy" id="89957"/>
    <lineage>
        <taxon>Eukaryota</taxon>
        <taxon>Sar</taxon>
        <taxon>Alveolata</taxon>
        <taxon>Dinophyceae</taxon>
        <taxon>Suessiales</taxon>
        <taxon>Suessiaceae</taxon>
        <taxon>Polarella</taxon>
    </lineage>
</organism>
<protein>
    <submittedName>
        <fullName evidence="1">Uncharacterized protein</fullName>
    </submittedName>
</protein>
<name>A0A813E119_POLGL</name>
<keyword evidence="2" id="KW-1185">Reference proteome</keyword>
<sequence length="105" mass="11827">EEAFLKNTDGWRNSSCLTSIYGRDGLSQWVQNVADWCCNKYTAEKDWYIGRAEESKSITLLFVCTLHRATLQVGGGGSLKEESEQTINFLMMWCTVHPTSVVAVD</sequence>
<evidence type="ECO:0000313" key="2">
    <source>
        <dbReference type="Proteomes" id="UP000654075"/>
    </source>
</evidence>
<dbReference type="Proteomes" id="UP000654075">
    <property type="component" value="Unassembled WGS sequence"/>
</dbReference>
<proteinExistence type="predicted"/>